<sequence>MDNLFPRLSHPIQTGATVLGSRLGATLPNVSIEKDTIVDWPRRSGLSLMSDNGTHFLVGCVLMESQWDSTWLESARDRRDLAILPLRRVATYCVATDTRYGFLLTPGEVVVVRVSGTHNDYTQSCRIEWQAVPWGASGPQTLTVGLSLWFIAMMSLNPAHHGLCPPGAAPPLNLWLRYQDPAGVTAYKHHLSLRQVFDPPAGALVGDAPPT</sequence>
<accession>A0A8H4KV34</accession>
<dbReference type="EMBL" id="JAADJG010000064">
    <property type="protein sequence ID" value="KAF4456278.1"/>
    <property type="molecule type" value="Genomic_DNA"/>
</dbReference>
<dbReference type="AlphaFoldDB" id="A0A8H4KV34"/>
<name>A0A8H4KV34_9HYPO</name>
<evidence type="ECO:0000313" key="2">
    <source>
        <dbReference type="Proteomes" id="UP000605986"/>
    </source>
</evidence>
<gene>
    <name evidence="1" type="ORF">F53441_1572</name>
</gene>
<proteinExistence type="predicted"/>
<organism evidence="1 2">
    <name type="scientific">Fusarium austroafricanum</name>
    <dbReference type="NCBI Taxonomy" id="2364996"/>
    <lineage>
        <taxon>Eukaryota</taxon>
        <taxon>Fungi</taxon>
        <taxon>Dikarya</taxon>
        <taxon>Ascomycota</taxon>
        <taxon>Pezizomycotina</taxon>
        <taxon>Sordariomycetes</taxon>
        <taxon>Hypocreomycetidae</taxon>
        <taxon>Hypocreales</taxon>
        <taxon>Nectriaceae</taxon>
        <taxon>Fusarium</taxon>
        <taxon>Fusarium concolor species complex</taxon>
    </lineage>
</organism>
<protein>
    <submittedName>
        <fullName evidence="1">Uncharacterized protein</fullName>
    </submittedName>
</protein>
<keyword evidence="2" id="KW-1185">Reference proteome</keyword>
<dbReference type="OrthoDB" id="4367324at2759"/>
<comment type="caution">
    <text evidence="1">The sequence shown here is derived from an EMBL/GenBank/DDBJ whole genome shotgun (WGS) entry which is preliminary data.</text>
</comment>
<dbReference type="Proteomes" id="UP000605986">
    <property type="component" value="Unassembled WGS sequence"/>
</dbReference>
<reference evidence="1" key="1">
    <citation type="submission" date="2020-01" db="EMBL/GenBank/DDBJ databases">
        <title>Identification and distribution of gene clusters putatively required for synthesis of sphingolipid metabolism inhibitors in phylogenetically diverse species of the filamentous fungus Fusarium.</title>
        <authorList>
            <person name="Kim H.-S."/>
            <person name="Busman M."/>
            <person name="Brown D.W."/>
            <person name="Divon H."/>
            <person name="Uhlig S."/>
            <person name="Proctor R.H."/>
        </authorList>
    </citation>
    <scope>NUCLEOTIDE SEQUENCE</scope>
    <source>
        <strain evidence="1">NRRL 53441</strain>
    </source>
</reference>
<evidence type="ECO:0000313" key="1">
    <source>
        <dbReference type="EMBL" id="KAF4456278.1"/>
    </source>
</evidence>